<dbReference type="AlphaFoldDB" id="A0A9P0QHN6"/>
<feature type="compositionally biased region" description="Basic residues" evidence="6">
    <location>
        <begin position="226"/>
        <end position="235"/>
    </location>
</feature>
<sequence>MCENKRSRAVNFSPREQNLLFSIALKYKDILENKRTNSATNTAKHEAWGKVSAEFNATSADFNHRSVEQLKRLYENKRMLARKKKADARRDVLKTGGGPPPKNNEDELVLATMDPVTYEGLASPFDSDNVASINIDKGVDQLDEIELIFDPQCAQSKVNEMTKDLGDHIINENKIENDKCNESQKSTASYNILSKDLEENEKGDTPKWKKYTTKDLKRPISSSLQRGKRKVLSER</sequence>
<dbReference type="PANTHER" id="PTHR21411:SF0">
    <property type="entry name" value="REGULATORY PROTEIN ZESTE"/>
    <property type="match status" value="1"/>
</dbReference>
<keyword evidence="3" id="KW-0805">Transcription regulation</keyword>
<dbReference type="PANTHER" id="PTHR21411">
    <property type="entry name" value="APONTIC"/>
    <property type="match status" value="1"/>
</dbReference>
<protein>
    <recommendedName>
        <fullName evidence="2">Regulatory protein zeste</fullName>
    </recommendedName>
</protein>
<gene>
    <name evidence="8" type="ORF">ACAOBT_LOCUS12253</name>
    <name evidence="9" type="ORF">ACAOBT_LOCUS37893</name>
</gene>
<comment type="caution">
    <text evidence="9">The sequence shown here is derived from an EMBL/GenBank/DDBJ whole genome shotgun (WGS) entry which is preliminary data.</text>
</comment>
<dbReference type="InterPro" id="IPR028002">
    <property type="entry name" value="Myb_DNA-bind_5"/>
</dbReference>
<dbReference type="OrthoDB" id="6134189at2759"/>
<evidence type="ECO:0000256" key="6">
    <source>
        <dbReference type="SAM" id="MobiDB-lite"/>
    </source>
</evidence>
<feature type="compositionally biased region" description="Basic and acidic residues" evidence="6">
    <location>
        <begin position="197"/>
        <end position="218"/>
    </location>
</feature>
<comment type="function">
    <text evidence="5">Involved in transvection phenomena (= synapsis-dependent gene expression), where the synaptic pairing of chromosomes carrying genes with which zeste interacts influences the expression of these genes. Zeste binds to DNA and stimulates transcription from a nearby promoter.</text>
</comment>
<evidence type="ECO:0000256" key="4">
    <source>
        <dbReference type="ARBA" id="ARBA00023163"/>
    </source>
</evidence>
<comment type="subunit">
    <text evidence="1">Self-associates forming complexes of several hundred monomers.</text>
</comment>
<organism evidence="9 10">
    <name type="scientific">Acanthoscelides obtectus</name>
    <name type="common">Bean weevil</name>
    <name type="synonym">Bruchus obtectus</name>
    <dbReference type="NCBI Taxonomy" id="200917"/>
    <lineage>
        <taxon>Eukaryota</taxon>
        <taxon>Metazoa</taxon>
        <taxon>Ecdysozoa</taxon>
        <taxon>Arthropoda</taxon>
        <taxon>Hexapoda</taxon>
        <taxon>Insecta</taxon>
        <taxon>Pterygota</taxon>
        <taxon>Neoptera</taxon>
        <taxon>Endopterygota</taxon>
        <taxon>Coleoptera</taxon>
        <taxon>Polyphaga</taxon>
        <taxon>Cucujiformia</taxon>
        <taxon>Chrysomeloidea</taxon>
        <taxon>Chrysomelidae</taxon>
        <taxon>Bruchinae</taxon>
        <taxon>Bruchini</taxon>
        <taxon>Acanthoscelides</taxon>
    </lineage>
</organism>
<dbReference type="EMBL" id="CAKOFQ010006850">
    <property type="protein sequence ID" value="CAH1976655.1"/>
    <property type="molecule type" value="Genomic_DNA"/>
</dbReference>
<keyword evidence="4" id="KW-0804">Transcription</keyword>
<evidence type="ECO:0000256" key="2">
    <source>
        <dbReference type="ARBA" id="ARBA00016807"/>
    </source>
</evidence>
<reference evidence="9" key="1">
    <citation type="submission" date="2022-03" db="EMBL/GenBank/DDBJ databases">
        <authorList>
            <person name="Sayadi A."/>
        </authorList>
    </citation>
    <scope>NUCLEOTIDE SEQUENCE</scope>
</reference>
<evidence type="ECO:0000256" key="5">
    <source>
        <dbReference type="ARBA" id="ARBA00025466"/>
    </source>
</evidence>
<evidence type="ECO:0000259" key="7">
    <source>
        <dbReference type="Pfam" id="PF13873"/>
    </source>
</evidence>
<evidence type="ECO:0000313" key="10">
    <source>
        <dbReference type="Proteomes" id="UP001152888"/>
    </source>
</evidence>
<name>A0A9P0QHN6_ACAOB</name>
<feature type="region of interest" description="Disordered" evidence="6">
    <location>
        <begin position="85"/>
        <end position="106"/>
    </location>
</feature>
<evidence type="ECO:0000313" key="8">
    <source>
        <dbReference type="EMBL" id="CAH1976655.1"/>
    </source>
</evidence>
<evidence type="ECO:0000313" key="9">
    <source>
        <dbReference type="EMBL" id="CAH2020489.1"/>
    </source>
</evidence>
<evidence type="ECO:0000256" key="3">
    <source>
        <dbReference type="ARBA" id="ARBA00023015"/>
    </source>
</evidence>
<dbReference type="EMBL" id="CAKOFQ010011116">
    <property type="protein sequence ID" value="CAH2020489.1"/>
    <property type="molecule type" value="Genomic_DNA"/>
</dbReference>
<dbReference type="Proteomes" id="UP001152888">
    <property type="component" value="Unassembled WGS sequence"/>
</dbReference>
<accession>A0A9P0QHN6</accession>
<dbReference type="Pfam" id="PF13873">
    <property type="entry name" value="Myb_DNA-bind_5"/>
    <property type="match status" value="1"/>
</dbReference>
<feature type="domain" description="Myb/SANT-like DNA-binding" evidence="7">
    <location>
        <begin position="8"/>
        <end position="86"/>
    </location>
</feature>
<proteinExistence type="predicted"/>
<feature type="region of interest" description="Disordered" evidence="6">
    <location>
        <begin position="197"/>
        <end position="235"/>
    </location>
</feature>
<evidence type="ECO:0000256" key="1">
    <source>
        <dbReference type="ARBA" id="ARBA00011764"/>
    </source>
</evidence>
<keyword evidence="10" id="KW-1185">Reference proteome</keyword>